<comment type="caution">
    <text evidence="1">The sequence shown here is derived from an EMBL/GenBank/DDBJ whole genome shotgun (WGS) entry which is preliminary data.</text>
</comment>
<dbReference type="RefSeq" id="WP_378115108.1">
    <property type="nucleotide sequence ID" value="NZ_JBHRTF010000001.1"/>
</dbReference>
<name>A0ABV7F932_9GAMM</name>
<keyword evidence="2" id="KW-1185">Reference proteome</keyword>
<organism evidence="1 2">
    <name type="scientific">Cellvibrio fontiphilus</name>
    <dbReference type="NCBI Taxonomy" id="1815559"/>
    <lineage>
        <taxon>Bacteria</taxon>
        <taxon>Pseudomonadati</taxon>
        <taxon>Pseudomonadota</taxon>
        <taxon>Gammaproteobacteria</taxon>
        <taxon>Cellvibrionales</taxon>
        <taxon>Cellvibrionaceae</taxon>
        <taxon>Cellvibrio</taxon>
    </lineage>
</organism>
<gene>
    <name evidence="1" type="ORF">ACFODX_00885</name>
</gene>
<dbReference type="Proteomes" id="UP001595555">
    <property type="component" value="Unassembled WGS sequence"/>
</dbReference>
<proteinExistence type="predicted"/>
<sequence length="307" mass="35788">MKEKLKFNFWRDLSDEVKNRLKNFGYAIPSDLDLSNGSSKSLPDAVRAEKLFKHFCSVAARRVPVINYNVCFSDLIASDAEKMKRCEFFKNAFASGIDVNHLISNKAKMVRQFKQENLDHMRSEWGIYHLHFDEKRTADLLFIYINGNSVYFLDILSHGSDTDDADLWCNRHLVEVIHSNWPEIIRRFVYTDLIADDLAYESPDARKNSRDKNSNLWVRVSDGTVYMSLGGGFAADGSNFHVMRCVDQMLSKIEEIELDVKAGYVNIRKQLNFLDSDDLKLKLLFDENMEPYIFNKKRKARIYIHRE</sequence>
<evidence type="ECO:0000313" key="1">
    <source>
        <dbReference type="EMBL" id="MFC3114091.1"/>
    </source>
</evidence>
<evidence type="ECO:0000313" key="2">
    <source>
        <dbReference type="Proteomes" id="UP001595555"/>
    </source>
</evidence>
<accession>A0ABV7F932</accession>
<reference evidence="2" key="1">
    <citation type="journal article" date="2019" name="Int. J. Syst. Evol. Microbiol.">
        <title>The Global Catalogue of Microorganisms (GCM) 10K type strain sequencing project: providing services to taxonomists for standard genome sequencing and annotation.</title>
        <authorList>
            <consortium name="The Broad Institute Genomics Platform"/>
            <consortium name="The Broad Institute Genome Sequencing Center for Infectious Disease"/>
            <person name="Wu L."/>
            <person name="Ma J."/>
        </authorList>
    </citation>
    <scope>NUCLEOTIDE SEQUENCE [LARGE SCALE GENOMIC DNA]</scope>
    <source>
        <strain evidence="2">KCTC 52237</strain>
    </source>
</reference>
<dbReference type="EMBL" id="JBHRTF010000001">
    <property type="protein sequence ID" value="MFC3114091.1"/>
    <property type="molecule type" value="Genomic_DNA"/>
</dbReference>
<protein>
    <submittedName>
        <fullName evidence="1">Uncharacterized protein</fullName>
    </submittedName>
</protein>